<protein>
    <submittedName>
        <fullName evidence="3">Membrane-associated protein, putative</fullName>
    </submittedName>
</protein>
<feature type="region of interest" description="Disordered" evidence="1">
    <location>
        <begin position="102"/>
        <end position="127"/>
    </location>
</feature>
<evidence type="ECO:0000256" key="1">
    <source>
        <dbReference type="SAM" id="MobiDB-lite"/>
    </source>
</evidence>
<evidence type="ECO:0000313" key="4">
    <source>
        <dbReference type="Proteomes" id="UP000051952"/>
    </source>
</evidence>
<evidence type="ECO:0000256" key="2">
    <source>
        <dbReference type="SAM" id="Phobius"/>
    </source>
</evidence>
<name>A0A0S4JJJ6_BODSA</name>
<gene>
    <name evidence="3" type="ORF">BSAL_19695</name>
</gene>
<keyword evidence="2" id="KW-0472">Membrane</keyword>
<evidence type="ECO:0000313" key="3">
    <source>
        <dbReference type="EMBL" id="CUG89174.1"/>
    </source>
</evidence>
<dbReference type="VEuPathDB" id="TriTrypDB:BSAL_19695"/>
<feature type="transmembrane region" description="Helical" evidence="2">
    <location>
        <begin position="20"/>
        <end position="43"/>
    </location>
</feature>
<organism evidence="3 4">
    <name type="scientific">Bodo saltans</name>
    <name type="common">Flagellated protozoan</name>
    <dbReference type="NCBI Taxonomy" id="75058"/>
    <lineage>
        <taxon>Eukaryota</taxon>
        <taxon>Discoba</taxon>
        <taxon>Euglenozoa</taxon>
        <taxon>Kinetoplastea</taxon>
        <taxon>Metakinetoplastina</taxon>
        <taxon>Eubodonida</taxon>
        <taxon>Bodonidae</taxon>
        <taxon>Bodo</taxon>
    </lineage>
</organism>
<sequence length="127" mass="12903">MATPSPPVRVPAPDDSGLSSGTICAIVSGIIAVLFMVGTLVAYGRHYAIKRSEAAQKRTNVAYQYGTPSSNSGGSGNGGGGVKSPAVERILIDDILGDSPLLSQGGGVGSNSSSRQNSMRRNPLADI</sequence>
<feature type="compositionally biased region" description="Low complexity" evidence="1">
    <location>
        <begin position="110"/>
        <end position="127"/>
    </location>
</feature>
<feature type="compositionally biased region" description="Gly residues" evidence="1">
    <location>
        <begin position="73"/>
        <end position="82"/>
    </location>
</feature>
<accession>A0A0S4JJJ6</accession>
<dbReference type="Proteomes" id="UP000051952">
    <property type="component" value="Unassembled WGS sequence"/>
</dbReference>
<reference evidence="4" key="1">
    <citation type="submission" date="2015-09" db="EMBL/GenBank/DDBJ databases">
        <authorList>
            <consortium name="Pathogen Informatics"/>
        </authorList>
    </citation>
    <scope>NUCLEOTIDE SEQUENCE [LARGE SCALE GENOMIC DNA]</scope>
    <source>
        <strain evidence="4">Lake Konstanz</strain>
    </source>
</reference>
<keyword evidence="4" id="KW-1185">Reference proteome</keyword>
<dbReference type="EMBL" id="CYKH01001711">
    <property type="protein sequence ID" value="CUG89174.1"/>
    <property type="molecule type" value="Genomic_DNA"/>
</dbReference>
<dbReference type="AlphaFoldDB" id="A0A0S4JJJ6"/>
<proteinExistence type="predicted"/>
<keyword evidence="2" id="KW-0812">Transmembrane</keyword>
<feature type="region of interest" description="Disordered" evidence="1">
    <location>
        <begin position="64"/>
        <end position="84"/>
    </location>
</feature>
<keyword evidence="2" id="KW-1133">Transmembrane helix</keyword>